<sequence>MLKVVGASWFKTRVSTWILIIACLLAIGAFFIADMERPTFNGTYCATSYWTKKSGFRVEFWGQQNELELVAKGGARACYKDSIQENGWSQIEIETQNAYPDRIQAFAAGILEGALTWKSIYLQWSNTIDAECEKDDDSREFCEWLREIISNNVESVKEMAELKGDIDHFWYQIKLFYYQLDGIEFGFRKGVRRSRTDFEIPPEDFLLLNSAVDIRDLKLYYKNLVKNDSQIDVDETKGQIMLRILENDSFVKILLGHTSDGSYTSMLRVLKKYTFRYHYSSEHHKSNLIPGTNIMFTSYPGVISSLDDFYVISGRHHNVIVAGVKIKNRNQELWKTVDLDKSILMSARLMAANRLAHNGRSWSKYFARSPGTGAKQWLVVDTRHLHRINYNSKIFNEISNRSSNTNTSSSNNNDGNNVELPPNYDDLLEVATIKKLPDTYPVSDGRLFWIVDQLPGRLHAEDATENILKDGFWNGNGVPYFEELQIASRVWPNNHSDISSTVVKNITNLDALGKLMKKLGYRGDLKNENPYAYGNIDLKLFSETNLDNVEFQAYSGPIFENVDKTKIDQINSSKESGAPANAAIDNLPQKRIQPFDWSHINHIVNDVVAHEGHPDRFNFQRVSPKWAWL</sequence>
<keyword evidence="3 7" id="KW-0378">Hydrolase</keyword>
<dbReference type="PANTHER" id="PTHR12370:SF3">
    <property type="entry name" value="PHOSPHOLIPASE B-LIKE 2-RELATED"/>
    <property type="match status" value="1"/>
</dbReference>
<comment type="function">
    <text evidence="7">Putative phospholipase.</text>
</comment>
<feature type="compositionally biased region" description="Low complexity" evidence="8">
    <location>
        <begin position="399"/>
        <end position="417"/>
    </location>
</feature>
<keyword evidence="9" id="KW-0472">Membrane</keyword>
<evidence type="ECO:0000256" key="9">
    <source>
        <dbReference type="SAM" id="Phobius"/>
    </source>
</evidence>
<dbReference type="GO" id="GO:0009395">
    <property type="term" value="P:phospholipid catabolic process"/>
    <property type="evidence" value="ECO:0007669"/>
    <property type="project" value="TreeGrafter"/>
</dbReference>
<dbReference type="EMBL" id="GANO01000329">
    <property type="protein sequence ID" value="JAB59542.1"/>
    <property type="molecule type" value="mRNA"/>
</dbReference>
<organism evidence="10">
    <name type="scientific">Corethrella appendiculata</name>
    <dbReference type="NCBI Taxonomy" id="1370023"/>
    <lineage>
        <taxon>Eukaryota</taxon>
        <taxon>Metazoa</taxon>
        <taxon>Ecdysozoa</taxon>
        <taxon>Arthropoda</taxon>
        <taxon>Hexapoda</taxon>
        <taxon>Insecta</taxon>
        <taxon>Pterygota</taxon>
        <taxon>Neoptera</taxon>
        <taxon>Endopterygota</taxon>
        <taxon>Diptera</taxon>
        <taxon>Nematocera</taxon>
        <taxon>Culicoidea</taxon>
        <taxon>Chaoboridae</taxon>
        <taxon>Corethrella</taxon>
    </lineage>
</organism>
<keyword evidence="6" id="KW-0325">Glycoprotein</keyword>
<evidence type="ECO:0000256" key="7">
    <source>
        <dbReference type="RuleBase" id="RU364138"/>
    </source>
</evidence>
<dbReference type="EC" id="3.1.1.-" evidence="7"/>
<evidence type="ECO:0000256" key="4">
    <source>
        <dbReference type="ARBA" id="ARBA00022963"/>
    </source>
</evidence>
<comment type="similarity">
    <text evidence="1 7">Belongs to the phospholipase B-like family.</text>
</comment>
<evidence type="ECO:0000256" key="5">
    <source>
        <dbReference type="ARBA" id="ARBA00023098"/>
    </source>
</evidence>
<reference evidence="10" key="1">
    <citation type="journal article" date="2014" name="Insect Biochem. Mol. Biol.">
        <title>An insight into the sialome of the frog biting fly, Corethrella appendiculata.</title>
        <authorList>
            <person name="Ribeiro J.M.C."/>
            <person name="Chagas A.C."/>
            <person name="Pham V.M."/>
            <person name="Lounibos L.P."/>
            <person name="Calvo E."/>
        </authorList>
    </citation>
    <scope>NUCLEOTIDE SEQUENCE</scope>
    <source>
        <tissue evidence="10">Salivary glands</tissue>
    </source>
</reference>
<dbReference type="GO" id="GO:0005576">
    <property type="term" value="C:extracellular region"/>
    <property type="evidence" value="ECO:0007669"/>
    <property type="project" value="TreeGrafter"/>
</dbReference>
<evidence type="ECO:0000256" key="6">
    <source>
        <dbReference type="ARBA" id="ARBA00023180"/>
    </source>
</evidence>
<proteinExistence type="evidence at transcript level"/>
<keyword evidence="9" id="KW-0812">Transmembrane</keyword>
<keyword evidence="9" id="KW-1133">Transmembrane helix</keyword>
<keyword evidence="2" id="KW-0732">Signal</keyword>
<dbReference type="GO" id="GO:0004620">
    <property type="term" value="F:phospholipase activity"/>
    <property type="evidence" value="ECO:0007669"/>
    <property type="project" value="InterPro"/>
</dbReference>
<keyword evidence="4 7" id="KW-0442">Lipid degradation</keyword>
<evidence type="ECO:0000256" key="1">
    <source>
        <dbReference type="ARBA" id="ARBA00007835"/>
    </source>
</evidence>
<dbReference type="PANTHER" id="PTHR12370">
    <property type="entry name" value="PHOSPHOLIPASE B-RELATED"/>
    <property type="match status" value="1"/>
</dbReference>
<evidence type="ECO:0000256" key="8">
    <source>
        <dbReference type="SAM" id="MobiDB-lite"/>
    </source>
</evidence>
<dbReference type="AlphaFoldDB" id="U5EWZ1"/>
<evidence type="ECO:0000256" key="2">
    <source>
        <dbReference type="ARBA" id="ARBA00022729"/>
    </source>
</evidence>
<dbReference type="Gene3D" id="3.60.60.30">
    <property type="match status" value="1"/>
</dbReference>
<feature type="transmembrane region" description="Helical" evidence="9">
    <location>
        <begin position="12"/>
        <end position="33"/>
    </location>
</feature>
<protein>
    <recommendedName>
        <fullName evidence="7">Phospholipase B-like</fullName>
        <ecNumber evidence="7">3.1.1.-</ecNumber>
    </recommendedName>
</protein>
<feature type="region of interest" description="Disordered" evidence="8">
    <location>
        <begin position="399"/>
        <end position="421"/>
    </location>
</feature>
<name>U5EWZ1_9DIPT</name>
<evidence type="ECO:0000256" key="3">
    <source>
        <dbReference type="ARBA" id="ARBA00022801"/>
    </source>
</evidence>
<keyword evidence="5 7" id="KW-0443">Lipid metabolism</keyword>
<accession>U5EWZ1</accession>
<dbReference type="InterPro" id="IPR007000">
    <property type="entry name" value="PLipase_B-like"/>
</dbReference>
<dbReference type="Pfam" id="PF04916">
    <property type="entry name" value="Phospholip_B"/>
    <property type="match status" value="1"/>
</dbReference>
<evidence type="ECO:0000313" key="10">
    <source>
        <dbReference type="EMBL" id="JAB59542.1"/>
    </source>
</evidence>